<feature type="compositionally biased region" description="Low complexity" evidence="1">
    <location>
        <begin position="391"/>
        <end position="402"/>
    </location>
</feature>
<reference evidence="3" key="1">
    <citation type="journal article" date="2020" name="mSystems">
        <title>Genome- and Community-Level Interaction Insights into Carbon Utilization and Element Cycling Functions of Hydrothermarchaeota in Hydrothermal Sediment.</title>
        <authorList>
            <person name="Zhou Z."/>
            <person name="Liu Y."/>
            <person name="Xu W."/>
            <person name="Pan J."/>
            <person name="Luo Z.H."/>
            <person name="Li M."/>
        </authorList>
    </citation>
    <scope>NUCLEOTIDE SEQUENCE [LARGE SCALE GENOMIC DNA]</scope>
    <source>
        <strain evidence="3">SpSt-116</strain>
    </source>
</reference>
<sequence length="434" mass="46973">MSRSRASLIALFLSLVFIPALVPSQPTIIHQVACYSSTKVILYNGTVLELPTLRPLGRLGPIEGCDIYEGYGVHIAVWRNGKVEVYDGLNKRFAVQGDRAYIGMRFVLVTAKDFVAAYSLYGFQVFRLDNYTTPAFVRLLGAGKAGSKAVLLITPTLCRVGMALRSYVLVYDLDLGLWDIYQTGIVAFVPLPSGAIWIKNGTLYYNGQAIGEAPDRLYPVNGFDGYAYTQGDKVVIVAINGPTYTLRVPSGKGLAISRLAEGFAACSSYECTCTFNCTGFSQIAYQAFTPPTATETDTHYLLYANTVLYLLEKPKPAAHQNNTQPISQTLTNTTTPQNNTSTTQPPINSTTTHGNTSTTQPPTGPAPSQNTKPQDNAPANTPSAQNTTANTGTQSPSQSTGQGPSMYLAIPLILATASALLGYTLYKRRYRYIS</sequence>
<evidence type="ECO:0000313" key="3">
    <source>
        <dbReference type="EMBL" id="HDP16165.1"/>
    </source>
</evidence>
<keyword evidence="2" id="KW-0812">Transmembrane</keyword>
<evidence type="ECO:0000256" key="2">
    <source>
        <dbReference type="SAM" id="Phobius"/>
    </source>
</evidence>
<comment type="caution">
    <text evidence="3">The sequence shown here is derived from an EMBL/GenBank/DDBJ whole genome shotgun (WGS) entry which is preliminary data.</text>
</comment>
<feature type="region of interest" description="Disordered" evidence="1">
    <location>
        <begin position="318"/>
        <end position="402"/>
    </location>
</feature>
<gene>
    <name evidence="3" type="ORF">ENN26_10410</name>
</gene>
<protein>
    <submittedName>
        <fullName evidence="3">Uncharacterized protein</fullName>
    </submittedName>
</protein>
<feature type="compositionally biased region" description="Low complexity" evidence="1">
    <location>
        <begin position="323"/>
        <end position="361"/>
    </location>
</feature>
<dbReference type="AlphaFoldDB" id="A0A7C1GCZ1"/>
<name>A0A7C1GCZ1_9CREN</name>
<keyword evidence="2" id="KW-0472">Membrane</keyword>
<organism evidence="3">
    <name type="scientific">Thermofilum adornatum</name>
    <dbReference type="NCBI Taxonomy" id="1365176"/>
    <lineage>
        <taxon>Archaea</taxon>
        <taxon>Thermoproteota</taxon>
        <taxon>Thermoprotei</taxon>
        <taxon>Thermofilales</taxon>
        <taxon>Thermofilaceae</taxon>
        <taxon>Thermofilum</taxon>
    </lineage>
</organism>
<evidence type="ECO:0000256" key="1">
    <source>
        <dbReference type="SAM" id="MobiDB-lite"/>
    </source>
</evidence>
<feature type="compositionally biased region" description="Polar residues" evidence="1">
    <location>
        <begin position="366"/>
        <end position="390"/>
    </location>
</feature>
<keyword evidence="2" id="KW-1133">Transmembrane helix</keyword>
<feature type="transmembrane region" description="Helical" evidence="2">
    <location>
        <begin position="406"/>
        <end position="426"/>
    </location>
</feature>
<dbReference type="EMBL" id="DSAY01000199">
    <property type="protein sequence ID" value="HDP16165.1"/>
    <property type="molecule type" value="Genomic_DNA"/>
</dbReference>
<proteinExistence type="predicted"/>
<accession>A0A7C1GCZ1</accession>